<evidence type="ECO:0008006" key="3">
    <source>
        <dbReference type="Google" id="ProtNLM"/>
    </source>
</evidence>
<protein>
    <recommendedName>
        <fullName evidence="3">Quinate 5-dehydrogenase</fullName>
    </recommendedName>
</protein>
<comment type="caution">
    <text evidence="1">The sequence shown here is derived from an EMBL/GenBank/DDBJ whole genome shotgun (WGS) entry which is preliminary data.</text>
</comment>
<evidence type="ECO:0000313" key="1">
    <source>
        <dbReference type="EMBL" id="OIQ59226.1"/>
    </source>
</evidence>
<proteinExistence type="predicted"/>
<sequence>MKRVVSISLGSSKRDHQVETEFLGEKFRIERIGTDGDMERMIAMIRELDGRVDAFGLGGMDLYIRVGSRRYLLRDAARVARAARITPMVDGGGLKDTLERRVIACLDREGIINFRGKKVLMVSAVDRFGMAEALDAAGADLICGDLIFGLGIPIPIRSLPNFQRVAYLLAPIIRLLPFKILYPTGKEQEKIDNRYQHYYEDAEIIAGDFLFIRRHLPPELPGRIIITNTVTAADIEELRRRGIKTLITTTPEFNGRSFGTNVMEGVLLTLSGKTPDTVTPDDYNRLLDQLNFQPRIVNLAQPGYPLMGAGAPPGACTPGPREAGL</sequence>
<dbReference type="EMBL" id="MDDC01000009">
    <property type="protein sequence ID" value="OIQ59226.1"/>
    <property type="molecule type" value="Genomic_DNA"/>
</dbReference>
<evidence type="ECO:0000313" key="2">
    <source>
        <dbReference type="Proteomes" id="UP000182811"/>
    </source>
</evidence>
<name>A0A1J5NK87_NEOTH</name>
<gene>
    <name evidence="1" type="ORF">MOTE_12820</name>
</gene>
<dbReference type="AlphaFoldDB" id="A0A1J5NK87"/>
<accession>A0A1J5NK87</accession>
<dbReference type="Proteomes" id="UP000182811">
    <property type="component" value="Unassembled WGS sequence"/>
</dbReference>
<reference evidence="1 2" key="1">
    <citation type="submission" date="2016-08" db="EMBL/GenBank/DDBJ databases">
        <title>Genome-based comparison of Moorella thermoacetic strains.</title>
        <authorList>
            <person name="Poehlein A."/>
            <person name="Bengelsdorf F.R."/>
            <person name="Esser C."/>
            <person name="Duerre P."/>
            <person name="Daniel R."/>
        </authorList>
    </citation>
    <scope>NUCLEOTIDE SEQUENCE [LARGE SCALE GENOMIC DNA]</scope>
    <source>
        <strain evidence="1 2">DSM 21394</strain>
    </source>
</reference>
<organism evidence="1 2">
    <name type="scientific">Neomoorella thermoacetica</name>
    <name type="common">Clostridium thermoaceticum</name>
    <dbReference type="NCBI Taxonomy" id="1525"/>
    <lineage>
        <taxon>Bacteria</taxon>
        <taxon>Bacillati</taxon>
        <taxon>Bacillota</taxon>
        <taxon>Clostridia</taxon>
        <taxon>Neomoorellales</taxon>
        <taxon>Neomoorellaceae</taxon>
        <taxon>Neomoorella</taxon>
    </lineage>
</organism>